<proteinExistence type="predicted"/>
<name>A0ABT1YBY5_9BACL</name>
<accession>A0ABT1YBY5</accession>
<dbReference type="NCBIfam" id="NF041623">
    <property type="entry name" value="KwaB"/>
    <property type="match status" value="1"/>
</dbReference>
<dbReference type="Pfam" id="PF16162">
    <property type="entry name" value="KwaB"/>
    <property type="match status" value="1"/>
</dbReference>
<keyword evidence="2" id="KW-1185">Reference proteome</keyword>
<organism evidence="1 2">
    <name type="scientific">Paenibacillus radicis</name>
    <name type="common">ex Xue et al. 2023</name>
    <dbReference type="NCBI Taxonomy" id="2972489"/>
    <lineage>
        <taxon>Bacteria</taxon>
        <taxon>Bacillati</taxon>
        <taxon>Bacillota</taxon>
        <taxon>Bacilli</taxon>
        <taxon>Bacillales</taxon>
        <taxon>Paenibacillaceae</taxon>
        <taxon>Paenibacillus</taxon>
    </lineage>
</organism>
<dbReference type="InterPro" id="IPR032359">
    <property type="entry name" value="KwaB-like"/>
</dbReference>
<reference evidence="1 2" key="1">
    <citation type="submission" date="2022-08" db="EMBL/GenBank/DDBJ databases">
        <title>Paenibacillus endoradicis sp. nov., Paenibacillus radicibacter sp. nov and Paenibacillus pararadicis sp. nov., three cold-adapted plant growth-promoting bacteria isolated from root of Larix gmelinii in Great Khingan.</title>
        <authorList>
            <person name="Xue H."/>
        </authorList>
    </citation>
    <scope>NUCLEOTIDE SEQUENCE [LARGE SCALE GENOMIC DNA]</scope>
    <source>
        <strain evidence="1 2">N5-1-1-5</strain>
    </source>
</reference>
<dbReference type="RefSeq" id="WP_258212320.1">
    <property type="nucleotide sequence ID" value="NZ_JANQBD010000003.1"/>
</dbReference>
<evidence type="ECO:0000313" key="2">
    <source>
        <dbReference type="Proteomes" id="UP001300012"/>
    </source>
</evidence>
<comment type="caution">
    <text evidence="1">The sequence shown here is derived from an EMBL/GenBank/DDBJ whole genome shotgun (WGS) entry which is preliminary data.</text>
</comment>
<evidence type="ECO:0000313" key="1">
    <source>
        <dbReference type="EMBL" id="MCR8630709.1"/>
    </source>
</evidence>
<dbReference type="EMBL" id="JANQBD010000003">
    <property type="protein sequence ID" value="MCR8630709.1"/>
    <property type="molecule type" value="Genomic_DNA"/>
</dbReference>
<gene>
    <name evidence="1" type="ORF">NV381_05775</name>
</gene>
<protein>
    <submittedName>
        <fullName evidence="1">DUF4868 domain-containing protein</fullName>
    </submittedName>
</protein>
<sequence>MNKGELSTVLNETLINADQVTAELYFILKQEEGTVLRLIDVEENTQQELTQEFINKIQTDIINDPNLDMISISNADDRTNVIYEYDLDEVPHELELINDILADEDIPAFDIRTDNLKQICGVVVLISNNGHNLLLYKKHYPVSLIKKDNIYFFGLIGDHRRFISAQEDVVRINTNFEFMKIDDTLLIKDLNILEKFFGFHDVIKKKAEECIVAIEQACLLENTDVLYELIEDISFSRKLTKVLSSSPVLNRIPTADVIAFTDTYLGLKGKFKYNSDKSRILLDTKQSKHLFAKLLNDDYLQSELTKMCYASLAKDTLNETAAG</sequence>
<dbReference type="Proteomes" id="UP001300012">
    <property type="component" value="Unassembled WGS sequence"/>
</dbReference>
<dbReference type="InterPro" id="IPR048119">
    <property type="entry name" value="KwaB"/>
</dbReference>